<dbReference type="PANTHER" id="PTHR47263">
    <property type="entry name" value="ADENYLATE CYCLASE ACTIVATION PROTEIN GIT1"/>
    <property type="match status" value="1"/>
</dbReference>
<dbReference type="SMART" id="SM00239">
    <property type="entry name" value="C2"/>
    <property type="match status" value="1"/>
</dbReference>
<feature type="domain" description="C2" evidence="1">
    <location>
        <begin position="827"/>
        <end position="953"/>
    </location>
</feature>
<feature type="domain" description="MHD2" evidence="3">
    <location>
        <begin position="1033"/>
        <end position="1176"/>
    </location>
</feature>
<dbReference type="InterPro" id="IPR052811">
    <property type="entry name" value="Glucose_resp_signaling"/>
</dbReference>
<dbReference type="InterPro" id="IPR000008">
    <property type="entry name" value="C2_dom"/>
</dbReference>
<organism evidence="4 5">
    <name type="scientific">Torulaspora globosa</name>
    <dbReference type="NCBI Taxonomy" id="48254"/>
    <lineage>
        <taxon>Eukaryota</taxon>
        <taxon>Fungi</taxon>
        <taxon>Dikarya</taxon>
        <taxon>Ascomycota</taxon>
        <taxon>Saccharomycotina</taxon>
        <taxon>Saccharomycetes</taxon>
        <taxon>Saccharomycetales</taxon>
        <taxon>Saccharomycetaceae</taxon>
        <taxon>Torulaspora</taxon>
    </lineage>
</organism>
<dbReference type="CDD" id="cd04043">
    <property type="entry name" value="C2_Munc13_fungal"/>
    <property type="match status" value="1"/>
</dbReference>
<feature type="domain" description="MHD1" evidence="2">
    <location>
        <begin position="609"/>
        <end position="727"/>
    </location>
</feature>
<accession>A0A7H9HS33</accession>
<dbReference type="Gene3D" id="2.60.40.150">
    <property type="entry name" value="C2 domain"/>
    <property type="match status" value="1"/>
</dbReference>
<dbReference type="Gene3D" id="1.10.357.50">
    <property type="match status" value="1"/>
</dbReference>
<dbReference type="EMBL" id="CP059269">
    <property type="protein sequence ID" value="QLQ79497.1"/>
    <property type="molecule type" value="Genomic_DNA"/>
</dbReference>
<dbReference type="PROSITE" id="PS51258">
    <property type="entry name" value="MHD1"/>
    <property type="match status" value="1"/>
</dbReference>
<gene>
    <name evidence="4" type="ORF">HG537_0C01440</name>
</gene>
<dbReference type="Proteomes" id="UP000510647">
    <property type="component" value="Chromosome 3"/>
</dbReference>
<dbReference type="InterPro" id="IPR014772">
    <property type="entry name" value="Munc13_dom-2"/>
</dbReference>
<dbReference type="OrthoDB" id="2015333at2759"/>
<dbReference type="Pfam" id="PF00168">
    <property type="entry name" value="C2"/>
    <property type="match status" value="1"/>
</dbReference>
<dbReference type="SUPFAM" id="SSF49562">
    <property type="entry name" value="C2 domain (Calcium/lipid-binding domain, CaLB)"/>
    <property type="match status" value="1"/>
</dbReference>
<name>A0A7H9HS33_9SACH</name>
<keyword evidence="5" id="KW-1185">Reference proteome</keyword>
<evidence type="ECO:0000259" key="2">
    <source>
        <dbReference type="PROSITE" id="PS51258"/>
    </source>
</evidence>
<dbReference type="InterPro" id="IPR014770">
    <property type="entry name" value="Munc13_1"/>
</dbReference>
<sequence length="1293" mass="147950">MNRIASDSSSSLCESGSIAPLISQVYEINSESDDSYGFSLRLLVLEYINEPRFRSKYVAESSALTVNKRASWFSNGSSMVNREIEESDVVQKLLPKLENYLSNVAINKVSIRDDRLRRSLLKFYNDVFLNPEMNRILEAVQRFEEIIVYFTKASNGELNKLVVENIQEELYCEISYFIDLIIELAAGDLPVNSVSKLREYKETVKPTKVSLRKYSTSAVISRGSSPNLVEMSTKPTFKLKEITHSSYFMDLFQVPSITLQQDVIKVMDETVNTAFYKELTVWKEKVRARKSCFKVENFPSEREFKMWEFFEIGEIASLLDKFRSDETDPISGNDSPVIIPPNARDCFISLVSKIFSLESKQNINSLNLSQSALFFITKASKYWRLDYHSTLASLIYTAANLTILSGEEINLNLAENLLNFIRLKILKVDTNMETSLWNDLDRELWLQNLLYSANQCINMIDNLLTGLFANTKPKFSKVLSFYYCNIKEDPCMAMNEQQSNILDRQMLKRFRRTIFKTSERFYISLLDQVPKDNTIKIQHIQNVAEQIIEQVKSIQKRYNKPLMDKINLAFECSTVLIEAFGSDISTMVKRAKKYESIEQGQSIAPVDALEAYSVFKEVQSIYDQVQPNKPFPCNLEKLFVKYVSQLADEVSRKILKVIESSIQSETWEFVNPEVPFSSSVLDIFKMINESISLFKKLEWQDDYQIAKVITFLLKSFSDGLLFYTNKLLGIIEEDLIQDAEHLRSDDEKRRSVSRIRPHIDKAHHSWSFHGMKNALRSSQIVEIPGPYQFKNRTCVLLSNFESMVQKLNDLDDQINTERLSQIVKAHEGEEPGRKISKNEDTELHQLYTIRIIKAKGIKGLSNAGVSNALVSIVDTSKHHEIGKTKVINNTTNPMWDEEFEIETPVKKSQSLTMMVWHRPSGRFTSFSNYELCGKCSILLEPKKFSDDGFPNEVTLQLDTQGKLYLEIALESEKIDALFSMGRTYRTLTRARDRAIELIVSKFSACIGYAFSRTTLEKVCGPHGTLVVSKNEVYDAIVPLFDYLNSNLNILASSLSQELLFKIMLRAWSCILQAADALLLPPLSIAQNKRLSGSKSFFGNAVSAALHNTYAVPGYGRPLTLVEVETVFSWLHALCVDFFHNSGEGPPLSDLKNNHYQTLLLIAAYYDKNTIELKQEVERLSPNYAKYIKKLAFGLNNHTRLSKRLVTLARKETIMANASKKARLKIQQEIEQDQNDPLERSSETLDIVFRILLVKGEADFVNQQLAVRSKMKKSVATEKLVQAAVQGQRLKYKH</sequence>
<evidence type="ECO:0000313" key="5">
    <source>
        <dbReference type="Proteomes" id="UP000510647"/>
    </source>
</evidence>
<dbReference type="PANTHER" id="PTHR47263:SF1">
    <property type="entry name" value="C2 DOMAIN PROTEIN (AFU_ORTHOLOGUE AFUA_7G02350)"/>
    <property type="match status" value="1"/>
</dbReference>
<evidence type="ECO:0000259" key="3">
    <source>
        <dbReference type="PROSITE" id="PS51259"/>
    </source>
</evidence>
<protein>
    <recommendedName>
        <fullName evidence="6">C2 domain-containing protein</fullName>
    </recommendedName>
</protein>
<dbReference type="InterPro" id="IPR035892">
    <property type="entry name" value="C2_domain_sf"/>
</dbReference>
<dbReference type="PROSITE" id="PS50004">
    <property type="entry name" value="C2"/>
    <property type="match status" value="1"/>
</dbReference>
<evidence type="ECO:0000259" key="1">
    <source>
        <dbReference type="PROSITE" id="PS50004"/>
    </source>
</evidence>
<dbReference type="PROSITE" id="PS51259">
    <property type="entry name" value="MHD2"/>
    <property type="match status" value="1"/>
</dbReference>
<evidence type="ECO:0000313" key="4">
    <source>
        <dbReference type="EMBL" id="QLQ79497.1"/>
    </source>
</evidence>
<reference evidence="4 5" key="1">
    <citation type="submission" date="2020-06" db="EMBL/GenBank/DDBJ databases">
        <title>The yeast mating-type switching endonuclease HO is a domesticated member of an unorthodox homing genetic element family.</title>
        <authorList>
            <person name="Coughlan A.Y."/>
            <person name="Lombardi L."/>
            <person name="Braun-Galleani S."/>
            <person name="Martos A.R."/>
            <person name="Galeote V."/>
            <person name="Bigey F."/>
            <person name="Dequin S."/>
            <person name="Byrne K.P."/>
            <person name="Wolfe K.H."/>
        </authorList>
    </citation>
    <scope>NUCLEOTIDE SEQUENCE [LARGE SCALE GENOMIC DNA]</scope>
    <source>
        <strain evidence="4 5">CBS2947</strain>
    </source>
</reference>
<evidence type="ECO:0008006" key="6">
    <source>
        <dbReference type="Google" id="ProtNLM"/>
    </source>
</evidence>
<dbReference type="Gene3D" id="1.20.58.1100">
    <property type="match status" value="1"/>
</dbReference>
<proteinExistence type="predicted"/>